<evidence type="ECO:0000313" key="4">
    <source>
        <dbReference type="Proteomes" id="UP000007844"/>
    </source>
</evidence>
<evidence type="ECO:0000313" key="3">
    <source>
        <dbReference type="EMBL" id="EGJ48515.1"/>
    </source>
</evidence>
<dbReference type="InterPro" id="IPR050902">
    <property type="entry name" value="ABC_Transporter_SBP"/>
</dbReference>
<dbReference type="STRING" id="690850.Desaf_0155"/>
<dbReference type="HOGENOM" id="CLU_038034_2_5_7"/>
<dbReference type="EMBL" id="CP003221">
    <property type="protein sequence ID" value="EGJ48515.1"/>
    <property type="molecule type" value="Genomic_DNA"/>
</dbReference>
<dbReference type="SUPFAM" id="SSF53807">
    <property type="entry name" value="Helical backbone' metal receptor"/>
    <property type="match status" value="1"/>
</dbReference>
<dbReference type="PANTHER" id="PTHR30535:SF34">
    <property type="entry name" value="MOLYBDATE-BINDING PROTEIN MOLA"/>
    <property type="match status" value="1"/>
</dbReference>
<dbReference type="InterPro" id="IPR002491">
    <property type="entry name" value="ABC_transptr_periplasmic_BD"/>
</dbReference>
<name>F3YVC3_DESAF</name>
<dbReference type="eggNOG" id="COG0614">
    <property type="taxonomic scope" value="Bacteria"/>
</dbReference>
<evidence type="ECO:0000259" key="2">
    <source>
        <dbReference type="PROSITE" id="PS50983"/>
    </source>
</evidence>
<dbReference type="GO" id="GO:0071281">
    <property type="term" value="P:cellular response to iron ion"/>
    <property type="evidence" value="ECO:0007669"/>
    <property type="project" value="TreeGrafter"/>
</dbReference>
<dbReference type="PANTHER" id="PTHR30535">
    <property type="entry name" value="VITAMIN B12-BINDING PROTEIN"/>
    <property type="match status" value="1"/>
</dbReference>
<protein>
    <submittedName>
        <fullName evidence="3">ABC-type transporter, periplasmic subunit</fullName>
    </submittedName>
</protein>
<dbReference type="PROSITE" id="PS50983">
    <property type="entry name" value="FE_B12_PBP"/>
    <property type="match status" value="1"/>
</dbReference>
<gene>
    <name evidence="3" type="ORF">Desaf_0155</name>
</gene>
<keyword evidence="4" id="KW-1185">Reference proteome</keyword>
<reference evidence="3 4" key="1">
    <citation type="journal article" date="2011" name="J. Bacteriol.">
        <title>Genome sequence of the mercury-methylating and pleomorphic Desulfovibrio africanus Strain Walvis Bay.</title>
        <authorList>
            <person name="Brown S.D."/>
            <person name="Wall J.D."/>
            <person name="Kucken A.M."/>
            <person name="Gilmour C.C."/>
            <person name="Podar M."/>
            <person name="Brandt C.C."/>
            <person name="Teshima H."/>
            <person name="Detter J.C."/>
            <person name="Han C.S."/>
            <person name="Land M.L."/>
            <person name="Lucas S."/>
            <person name="Han J."/>
            <person name="Pennacchio L."/>
            <person name="Nolan M."/>
            <person name="Pitluck S."/>
            <person name="Woyke T."/>
            <person name="Goodwin L."/>
            <person name="Palumbo A.V."/>
            <person name="Elias D.A."/>
        </authorList>
    </citation>
    <scope>NUCLEOTIDE SEQUENCE [LARGE SCALE GENOMIC DNA]</scope>
    <source>
        <strain evidence="3 4">Walvis Bay</strain>
    </source>
</reference>
<dbReference type="InterPro" id="IPR054828">
    <property type="entry name" value="Vit_B12_bind_prot"/>
</dbReference>
<organism evidence="3 4">
    <name type="scientific">Desulfocurvibacter africanus subsp. africanus str. Walvis Bay</name>
    <dbReference type="NCBI Taxonomy" id="690850"/>
    <lineage>
        <taxon>Bacteria</taxon>
        <taxon>Pseudomonadati</taxon>
        <taxon>Thermodesulfobacteriota</taxon>
        <taxon>Desulfovibrionia</taxon>
        <taxon>Desulfovibrionales</taxon>
        <taxon>Desulfovibrionaceae</taxon>
        <taxon>Desulfocurvibacter</taxon>
    </lineage>
</organism>
<accession>F3YVC3</accession>
<dbReference type="Gene3D" id="3.40.50.1980">
    <property type="entry name" value="Nitrogenase molybdenum iron protein domain"/>
    <property type="match status" value="2"/>
</dbReference>
<dbReference type="Proteomes" id="UP000007844">
    <property type="component" value="Chromosome"/>
</dbReference>
<feature type="domain" description="Fe/B12 periplasmic-binding" evidence="2">
    <location>
        <begin position="33"/>
        <end position="283"/>
    </location>
</feature>
<dbReference type="KEGG" id="daf:Desaf_0155"/>
<dbReference type="AlphaFoldDB" id="F3YVC3"/>
<evidence type="ECO:0000256" key="1">
    <source>
        <dbReference type="ARBA" id="ARBA00022729"/>
    </source>
</evidence>
<dbReference type="NCBIfam" id="NF038402">
    <property type="entry name" value="TroA_like"/>
    <property type="match status" value="1"/>
</dbReference>
<keyword evidence="1" id="KW-0732">Signal</keyword>
<proteinExistence type="predicted"/>
<sequence length="294" mass="31657">MAIALLTAPAAWAGPVIVDDLGQRVELAAPARRVIPLYSGLGEIVSAMGLGERLVARTNVDNWPTEALTRPSIGTHMRPNMELMLGLKPDLVLQLAGRDAALQSVEAVRNHGIPVAVFVIDDFASLFTAMERIGILLSAEDAARQETARIQARLAAVDKAVEGVQRPSVFFEVRYPNLLAAGKDSMVSEIIRRAGGGNVVAQGKKLVRLSEEVLVGLNPEVYLVQQGPMNPAPPPPSGRSHFRTLAAVRSGRVLMVDEALYSRPGPRSVQAVEELATFLHPDRFPKPSSNKDSK</sequence>
<dbReference type="RefSeq" id="WP_014258382.1">
    <property type="nucleotide sequence ID" value="NC_016629.1"/>
</dbReference>
<dbReference type="Pfam" id="PF01497">
    <property type="entry name" value="Peripla_BP_2"/>
    <property type="match status" value="1"/>
</dbReference>